<sequence>MSASKSPTPPSTRIRDHIPLRVQLTSLLPFVIIVLKLFRVRPVAGWSWKWVLSPFWIIGIVGVVYMCGMAAIFYFASRTKK</sequence>
<keyword evidence="1" id="KW-0472">Membrane</keyword>
<dbReference type="Proteomes" id="UP000677244">
    <property type="component" value="Unassembled WGS sequence"/>
</dbReference>
<keyword evidence="3" id="KW-1185">Reference proteome</keyword>
<organism evidence="2 3">
    <name type="scientific">Niastella soli</name>
    <dbReference type="NCBI Taxonomy" id="2821487"/>
    <lineage>
        <taxon>Bacteria</taxon>
        <taxon>Pseudomonadati</taxon>
        <taxon>Bacteroidota</taxon>
        <taxon>Chitinophagia</taxon>
        <taxon>Chitinophagales</taxon>
        <taxon>Chitinophagaceae</taxon>
        <taxon>Niastella</taxon>
    </lineage>
</organism>
<accession>A0ABS3Z4H4</accession>
<evidence type="ECO:0000313" key="3">
    <source>
        <dbReference type="Proteomes" id="UP000677244"/>
    </source>
</evidence>
<gene>
    <name evidence="2" type="ORF">J7I42_30420</name>
</gene>
<keyword evidence="1" id="KW-1133">Transmembrane helix</keyword>
<evidence type="ECO:0000313" key="2">
    <source>
        <dbReference type="EMBL" id="MBO9204642.1"/>
    </source>
</evidence>
<proteinExistence type="predicted"/>
<keyword evidence="1" id="KW-0812">Transmembrane</keyword>
<reference evidence="2 3" key="1">
    <citation type="submission" date="2021-03" db="EMBL/GenBank/DDBJ databases">
        <title>Assistant Professor.</title>
        <authorList>
            <person name="Huq M.A."/>
        </authorList>
    </citation>
    <scope>NUCLEOTIDE SEQUENCE [LARGE SCALE GENOMIC DNA]</scope>
    <source>
        <strain evidence="2 3">MAH-29</strain>
    </source>
</reference>
<feature type="transmembrane region" description="Helical" evidence="1">
    <location>
        <begin position="20"/>
        <end position="38"/>
    </location>
</feature>
<evidence type="ECO:0000256" key="1">
    <source>
        <dbReference type="SAM" id="Phobius"/>
    </source>
</evidence>
<dbReference type="EMBL" id="JAGHKO010000014">
    <property type="protein sequence ID" value="MBO9204642.1"/>
    <property type="molecule type" value="Genomic_DNA"/>
</dbReference>
<name>A0ABS3Z4H4_9BACT</name>
<protein>
    <submittedName>
        <fullName evidence="2">Uncharacterized protein</fullName>
    </submittedName>
</protein>
<dbReference type="RefSeq" id="WP_209143414.1">
    <property type="nucleotide sequence ID" value="NZ_JAGHKO010000014.1"/>
</dbReference>
<comment type="caution">
    <text evidence="2">The sequence shown here is derived from an EMBL/GenBank/DDBJ whole genome shotgun (WGS) entry which is preliminary data.</text>
</comment>
<feature type="transmembrane region" description="Helical" evidence="1">
    <location>
        <begin position="50"/>
        <end position="76"/>
    </location>
</feature>